<comment type="similarity">
    <text evidence="4 5">Belongs to the small heat shock protein (HSP20) family.</text>
</comment>
<evidence type="ECO:0000256" key="4">
    <source>
        <dbReference type="PROSITE-ProRule" id="PRU00285"/>
    </source>
</evidence>
<dbReference type="PANTHER" id="PTHR43670:SF130">
    <property type="entry name" value="INACTIVE PROTEIN RESTRICTED TEV MOVEMENT 2-LIKE"/>
    <property type="match status" value="1"/>
</dbReference>
<dbReference type="PANTHER" id="PTHR43670">
    <property type="entry name" value="HEAT SHOCK PROTEIN 26"/>
    <property type="match status" value="1"/>
</dbReference>
<feature type="compositionally biased region" description="Basic and acidic residues" evidence="6">
    <location>
        <begin position="171"/>
        <end position="225"/>
    </location>
</feature>
<dbReference type="Proteomes" id="UP000607653">
    <property type="component" value="Unassembled WGS sequence"/>
</dbReference>
<accession>A0A822YIQ3</accession>
<proteinExistence type="inferred from homology"/>
<comment type="caution">
    <text evidence="8">The sequence shown here is derived from an EMBL/GenBank/DDBJ whole genome shotgun (WGS) entry which is preliminary data.</text>
</comment>
<evidence type="ECO:0000256" key="1">
    <source>
        <dbReference type="ARBA" id="ARBA00004162"/>
    </source>
</evidence>
<dbReference type="EMBL" id="DUZY01000003">
    <property type="protein sequence ID" value="DAD31169.1"/>
    <property type="molecule type" value="Genomic_DNA"/>
</dbReference>
<evidence type="ECO:0000259" key="7">
    <source>
        <dbReference type="PROSITE" id="PS01031"/>
    </source>
</evidence>
<evidence type="ECO:0000256" key="6">
    <source>
        <dbReference type="SAM" id="MobiDB-lite"/>
    </source>
</evidence>
<evidence type="ECO:0000313" key="9">
    <source>
        <dbReference type="Proteomes" id="UP000607653"/>
    </source>
</evidence>
<keyword evidence="3" id="KW-0611">Plant defense</keyword>
<evidence type="ECO:0000256" key="2">
    <source>
        <dbReference type="ARBA" id="ARBA00022475"/>
    </source>
</evidence>
<gene>
    <name evidence="8" type="ORF">HUJ06_010020</name>
</gene>
<feature type="compositionally biased region" description="Basic and acidic residues" evidence="6">
    <location>
        <begin position="153"/>
        <end position="162"/>
    </location>
</feature>
<sequence length="383" mass="43169">MNNMNHPLHSPLPLQTQSQIINLSKRFLCYLSSVGSSIYSTMESIAGRRGTEQRSYSRQFVYEDFQPSSDWTQDSECHILLVDLPGFKKEELKLQVDNLGKITVGGERWLGEGKYSRFKQVFSLPEDADADKIKGKFDCGLLFVIIPKKAKEVKEETKKQEQESATETEEEERHETSTKEAQEKETTDKEEEPKKDDVDKGDADQHVAGHGIHEEKNNKEDKGSGVEKQGLLVGVGEIGERRAKQRVLDVDCTVRARSATETEEEERHETSTKEAQEKETTDKEEEPKKDDVDKGDADQHVSGHGIHEEKNNKEDKGSGVEKQGLLVGVGEIGERRAKQRVLDVDCMERARKMIVNNKGVIVATLLAFSVGLYISRKLHSSQD</sequence>
<dbReference type="PROSITE" id="PS01031">
    <property type="entry name" value="SHSP"/>
    <property type="match status" value="1"/>
</dbReference>
<protein>
    <recommendedName>
        <fullName evidence="7">SHSP domain-containing protein</fullName>
    </recommendedName>
</protein>
<feature type="region of interest" description="Disordered" evidence="6">
    <location>
        <begin position="153"/>
        <end position="321"/>
    </location>
</feature>
<dbReference type="GO" id="GO:0005886">
    <property type="term" value="C:plasma membrane"/>
    <property type="evidence" value="ECO:0007669"/>
    <property type="project" value="UniProtKB-SubCell"/>
</dbReference>
<reference evidence="8 9" key="1">
    <citation type="journal article" date="2020" name="Mol. Biol. Evol.">
        <title>Distinct Expression and Methylation Patterns for Genes with Different Fates following a Single Whole-Genome Duplication in Flowering Plants.</title>
        <authorList>
            <person name="Shi T."/>
            <person name="Rahmani R.S."/>
            <person name="Gugger P.F."/>
            <person name="Wang M."/>
            <person name="Li H."/>
            <person name="Zhang Y."/>
            <person name="Li Z."/>
            <person name="Wang Q."/>
            <person name="Van de Peer Y."/>
            <person name="Marchal K."/>
            <person name="Chen J."/>
        </authorList>
    </citation>
    <scope>NUCLEOTIDE SEQUENCE [LARGE SCALE GENOMIC DNA]</scope>
    <source>
        <tissue evidence="8">Leaf</tissue>
    </source>
</reference>
<dbReference type="InterPro" id="IPR002068">
    <property type="entry name" value="A-crystallin/Hsp20_dom"/>
</dbReference>
<dbReference type="SUPFAM" id="SSF49764">
    <property type="entry name" value="HSP20-like chaperones"/>
    <property type="match status" value="1"/>
</dbReference>
<dbReference type="Gene3D" id="2.60.40.790">
    <property type="match status" value="1"/>
</dbReference>
<dbReference type="Pfam" id="PF00011">
    <property type="entry name" value="HSP20"/>
    <property type="match status" value="1"/>
</dbReference>
<organism evidence="8 9">
    <name type="scientific">Nelumbo nucifera</name>
    <name type="common">Sacred lotus</name>
    <dbReference type="NCBI Taxonomy" id="4432"/>
    <lineage>
        <taxon>Eukaryota</taxon>
        <taxon>Viridiplantae</taxon>
        <taxon>Streptophyta</taxon>
        <taxon>Embryophyta</taxon>
        <taxon>Tracheophyta</taxon>
        <taxon>Spermatophyta</taxon>
        <taxon>Magnoliopsida</taxon>
        <taxon>Proteales</taxon>
        <taxon>Nelumbonaceae</taxon>
        <taxon>Nelumbo</taxon>
    </lineage>
</organism>
<evidence type="ECO:0000256" key="5">
    <source>
        <dbReference type="RuleBase" id="RU003616"/>
    </source>
</evidence>
<keyword evidence="9" id="KW-1185">Reference proteome</keyword>
<feature type="compositionally biased region" description="Basic and acidic residues" evidence="6">
    <location>
        <begin position="238"/>
        <end position="319"/>
    </location>
</feature>
<comment type="subcellular location">
    <subcellularLocation>
        <location evidence="1">Cell membrane</location>
        <topology evidence="1">Single-pass membrane protein</topology>
    </subcellularLocation>
</comment>
<keyword evidence="2" id="KW-0472">Membrane</keyword>
<dbReference type="GO" id="GO:0006952">
    <property type="term" value="P:defense response"/>
    <property type="evidence" value="ECO:0007669"/>
    <property type="project" value="UniProtKB-KW"/>
</dbReference>
<dbReference type="InterPro" id="IPR008978">
    <property type="entry name" value="HSP20-like_chaperone"/>
</dbReference>
<dbReference type="AlphaFoldDB" id="A0A822YIQ3"/>
<feature type="domain" description="SHSP" evidence="7">
    <location>
        <begin position="60"/>
        <end position="163"/>
    </location>
</feature>
<evidence type="ECO:0000313" key="8">
    <source>
        <dbReference type="EMBL" id="DAD31169.1"/>
    </source>
</evidence>
<keyword evidence="2" id="KW-1003">Cell membrane</keyword>
<evidence type="ECO:0000256" key="3">
    <source>
        <dbReference type="ARBA" id="ARBA00022821"/>
    </source>
</evidence>
<name>A0A822YIQ3_NELNU</name>